<organism evidence="1 2">
    <name type="scientific">Microbacterium terregens</name>
    <dbReference type="NCBI Taxonomy" id="69363"/>
    <lineage>
        <taxon>Bacteria</taxon>
        <taxon>Bacillati</taxon>
        <taxon>Actinomycetota</taxon>
        <taxon>Actinomycetes</taxon>
        <taxon>Micrococcales</taxon>
        <taxon>Microbacteriaceae</taxon>
        <taxon>Microbacterium</taxon>
    </lineage>
</organism>
<evidence type="ECO:0000313" key="2">
    <source>
        <dbReference type="Proteomes" id="UP001589611"/>
    </source>
</evidence>
<dbReference type="Proteomes" id="UP001589611">
    <property type="component" value="Unassembled WGS sequence"/>
</dbReference>
<name>A0ABV5SXM9_9MICO</name>
<accession>A0ABV5SXM9</accession>
<dbReference type="EMBL" id="JBHMBE010000002">
    <property type="protein sequence ID" value="MFB9645109.1"/>
    <property type="molecule type" value="Genomic_DNA"/>
</dbReference>
<keyword evidence="2" id="KW-1185">Reference proteome</keyword>
<reference evidence="1 2" key="1">
    <citation type="submission" date="2024-09" db="EMBL/GenBank/DDBJ databases">
        <authorList>
            <person name="Sun Q."/>
            <person name="Mori K."/>
        </authorList>
    </citation>
    <scope>NUCLEOTIDE SEQUENCE [LARGE SCALE GENOMIC DNA]</scope>
    <source>
        <strain evidence="1 2">JCM 1342</strain>
    </source>
</reference>
<dbReference type="RefSeq" id="WP_344714004.1">
    <property type="nucleotide sequence ID" value="NZ_BAAAWH010000001.1"/>
</dbReference>
<protein>
    <submittedName>
        <fullName evidence="1">Uncharacterized protein</fullName>
    </submittedName>
</protein>
<proteinExistence type="predicted"/>
<evidence type="ECO:0000313" key="1">
    <source>
        <dbReference type="EMBL" id="MFB9645109.1"/>
    </source>
</evidence>
<gene>
    <name evidence="1" type="ORF">ACFFPJ_04790</name>
</gene>
<comment type="caution">
    <text evidence="1">The sequence shown here is derived from an EMBL/GenBank/DDBJ whole genome shotgun (WGS) entry which is preliminary data.</text>
</comment>
<sequence length="99" mass="11407">MLRVVDPEEFPSAYRVPWRVDHVYGTHSLVTNAGDTALDFVRVFVDSSSFAPQTELWGQMLPGETVELCLCDHDLEDVVVTLCWFRPETGIEYVWRFLV</sequence>